<reference evidence="3" key="1">
    <citation type="submission" date="2022-06" db="EMBL/GenBank/DDBJ databases">
        <authorList>
            <consortium name="SYNGENTA / RWTH Aachen University"/>
        </authorList>
    </citation>
    <scope>NUCLEOTIDE SEQUENCE</scope>
</reference>
<keyword evidence="4" id="KW-1185">Reference proteome</keyword>
<feature type="region of interest" description="Disordered" evidence="1">
    <location>
        <begin position="625"/>
        <end position="666"/>
    </location>
</feature>
<protein>
    <submittedName>
        <fullName evidence="3">Expressed protein</fullName>
    </submittedName>
</protein>
<organism evidence="3 4">
    <name type="scientific">Phakopsora pachyrhizi</name>
    <name type="common">Asian soybean rust disease fungus</name>
    <dbReference type="NCBI Taxonomy" id="170000"/>
    <lineage>
        <taxon>Eukaryota</taxon>
        <taxon>Fungi</taxon>
        <taxon>Dikarya</taxon>
        <taxon>Basidiomycota</taxon>
        <taxon>Pucciniomycotina</taxon>
        <taxon>Pucciniomycetes</taxon>
        <taxon>Pucciniales</taxon>
        <taxon>Phakopsoraceae</taxon>
        <taxon>Phakopsora</taxon>
    </lineage>
</organism>
<accession>A0AAV0AK87</accession>
<evidence type="ECO:0000256" key="1">
    <source>
        <dbReference type="SAM" id="MobiDB-lite"/>
    </source>
</evidence>
<evidence type="ECO:0000313" key="4">
    <source>
        <dbReference type="Proteomes" id="UP001153365"/>
    </source>
</evidence>
<gene>
    <name evidence="3" type="ORF">PPACK8108_LOCUS1617</name>
</gene>
<sequence>MVASIYIIKLLCTTVLINTVQLFVACAFTKPSFELTKSSTIYPKDLKLGNTLETSKIELKHGAVQQALDEDPASKAEQGTVDISHPNVKTSTQSLGVANVGKKEKSIRNSGFLKDYSPLHWNTLHRNPIQAPTLSHLHQSERQYPGLQTSGSYHSLINPQYGSHIPTALPLIAQPVTIQEINYAGPVVIPTIYHNFAVSYRQAHLFTDARVYDGHSIQGALLDIPTDPWIPRNEAESQFRVDSSYKENRPAVRISKPLEKEKSEVLSKNKVGESTKETDIDKEKEKSSLLAEKNIQEYIHLKDKKKDDVAGELLNEQPKNQELKTSSTTNQIKIQNQVLNQLNSHSAPVGTSKQDLKDNKKVINLAKTLRKLDLEKSQSDHIKFSKGKTPVDNVPFSKTNGKGSADRIFQKTSEDDVRISAPVLETASKSQKDFKKQQLRPSTSKEMKLVPHEKDIKDFKSFGRFSFKTQKLNANNVINSLKSKDKLTEVEKNLKQKFLTTENEINNCEADSNAEPILSYKFTLLSPVPEQNKKNDLKYIPVLIEKPRVEKEETYQQTKQKLYDNEEFLENEVQDKIDSVPIPNNYQVNSEEIGKSTGDLFEHLNKEKNIKNKYLIKENLEKSKISESSLSSYQKTNEVRSLQTETKNVDENQQAEASSIEKASQM</sequence>
<keyword evidence="2" id="KW-1133">Transmembrane helix</keyword>
<keyword evidence="2" id="KW-0812">Transmembrane</keyword>
<feature type="region of interest" description="Disordered" evidence="1">
    <location>
        <begin position="384"/>
        <end position="404"/>
    </location>
</feature>
<feature type="compositionally biased region" description="Polar residues" evidence="1">
    <location>
        <begin position="633"/>
        <end position="666"/>
    </location>
</feature>
<dbReference type="AlphaFoldDB" id="A0AAV0AK87"/>
<evidence type="ECO:0000256" key="2">
    <source>
        <dbReference type="SAM" id="Phobius"/>
    </source>
</evidence>
<dbReference type="Proteomes" id="UP001153365">
    <property type="component" value="Unassembled WGS sequence"/>
</dbReference>
<keyword evidence="2" id="KW-0472">Membrane</keyword>
<evidence type="ECO:0000313" key="3">
    <source>
        <dbReference type="EMBL" id="CAH7667218.1"/>
    </source>
</evidence>
<comment type="caution">
    <text evidence="3">The sequence shown here is derived from an EMBL/GenBank/DDBJ whole genome shotgun (WGS) entry which is preliminary data.</text>
</comment>
<dbReference type="EMBL" id="CALTRL010000217">
    <property type="protein sequence ID" value="CAH7667218.1"/>
    <property type="molecule type" value="Genomic_DNA"/>
</dbReference>
<feature type="transmembrane region" description="Helical" evidence="2">
    <location>
        <begin position="6"/>
        <end position="28"/>
    </location>
</feature>
<proteinExistence type="predicted"/>
<name>A0AAV0AK87_PHAPC</name>